<sequence>MRRNLLLIGAVLLLFCNTVSDTLAQQQWNDEWMATRPNKNYKKGLPVFNPTIVPKGKVDKLEMPGGANFFGVLNSRDQDTNGKLVHSIVAGSFKKSMVLKLSIVANRGRLAGAKLDMFDSAPSEIQVAFLGWSIGTLPVINPGTDDWSRNPSVVSRDIFTSWAGNTVWRSQLFRFVLDRDLSYISVSIAGLNHKNASYVAFGMSIELVESDDGFPQDIPIDREVPSTAIEPFSEEFDGSFNPNNWERLKGGPYLSDGALVMYKGAFAVSQWMRVPEGALVEIERDASVEATIDHVKWSITYTGVPPFGMIYGSGCATSFIDTIPHGNPCDSASISFPDNVWIHERITYNPLTGIFVYYKDGVKILTRFVGIPIDGDVSGTPSGTPRPSVSIFMHSGKPWDINNQLIGFLGTVTE</sequence>
<evidence type="ECO:0000313" key="3">
    <source>
        <dbReference type="Proteomes" id="UP000177785"/>
    </source>
</evidence>
<comment type="caution">
    <text evidence="2">The sequence shown here is derived from an EMBL/GenBank/DDBJ whole genome shotgun (WGS) entry which is preliminary data.</text>
</comment>
<protein>
    <submittedName>
        <fullName evidence="2">Uncharacterized protein</fullName>
    </submittedName>
</protein>
<name>A0A1G2G4T3_9BACT</name>
<dbReference type="EMBL" id="MHNL01000007">
    <property type="protein sequence ID" value="OGZ45197.1"/>
    <property type="molecule type" value="Genomic_DNA"/>
</dbReference>
<reference evidence="2 3" key="1">
    <citation type="journal article" date="2016" name="Nat. Commun.">
        <title>Thousands of microbial genomes shed light on interconnected biogeochemical processes in an aquifer system.</title>
        <authorList>
            <person name="Anantharaman K."/>
            <person name="Brown C.T."/>
            <person name="Hug L.A."/>
            <person name="Sharon I."/>
            <person name="Castelle C.J."/>
            <person name="Probst A.J."/>
            <person name="Thomas B.C."/>
            <person name="Singh A."/>
            <person name="Wilkins M.J."/>
            <person name="Karaoz U."/>
            <person name="Brodie E.L."/>
            <person name="Williams K.H."/>
            <person name="Hubbard S.S."/>
            <person name="Banfield J.F."/>
        </authorList>
    </citation>
    <scope>NUCLEOTIDE SEQUENCE [LARGE SCALE GENOMIC DNA]</scope>
</reference>
<gene>
    <name evidence="2" type="ORF">A2756_01040</name>
</gene>
<accession>A0A1G2G4T3</accession>
<evidence type="ECO:0000313" key="2">
    <source>
        <dbReference type="EMBL" id="OGZ45197.1"/>
    </source>
</evidence>
<keyword evidence="1" id="KW-0732">Signal</keyword>
<proteinExistence type="predicted"/>
<dbReference type="Proteomes" id="UP000177785">
    <property type="component" value="Unassembled WGS sequence"/>
</dbReference>
<evidence type="ECO:0000256" key="1">
    <source>
        <dbReference type="SAM" id="SignalP"/>
    </source>
</evidence>
<organism evidence="2 3">
    <name type="scientific">Candidatus Ryanbacteria bacterium RIFCSPHIGHO2_01_FULL_48_27</name>
    <dbReference type="NCBI Taxonomy" id="1802115"/>
    <lineage>
        <taxon>Bacteria</taxon>
        <taxon>Candidatus Ryaniibacteriota</taxon>
    </lineage>
</organism>
<dbReference type="AlphaFoldDB" id="A0A1G2G4T3"/>
<feature type="chain" id="PRO_5009582959" evidence="1">
    <location>
        <begin position="25"/>
        <end position="414"/>
    </location>
</feature>
<dbReference type="STRING" id="1802115.A2756_01040"/>
<feature type="signal peptide" evidence="1">
    <location>
        <begin position="1"/>
        <end position="24"/>
    </location>
</feature>